<name>A0A0E0LZV0_ORYPU</name>
<evidence type="ECO:0000256" key="1">
    <source>
        <dbReference type="SAM" id="MobiDB-lite"/>
    </source>
</evidence>
<dbReference type="AlphaFoldDB" id="A0A0E0LZV0"/>
<sequence>MDGTIEKVMAEAMHSMNETATEQVVAEAGTEAEANTRLGLAVEALETVTEAEALEAVTEGDMVTAVSRPSDDNACVSHVHMYLLAFERLEPSTPGEPWSKQPCSYVPYRR</sequence>
<evidence type="ECO:0000313" key="3">
    <source>
        <dbReference type="Proteomes" id="UP000026962"/>
    </source>
</evidence>
<dbReference type="EnsemblPlants" id="OPUNC09G05010.1">
    <property type="protein sequence ID" value="OPUNC09G05010.1"/>
    <property type="gene ID" value="OPUNC09G05010"/>
</dbReference>
<keyword evidence="3" id="KW-1185">Reference proteome</keyword>
<dbReference type="HOGENOM" id="CLU_173593_0_0_1"/>
<reference evidence="2" key="2">
    <citation type="submission" date="2018-05" db="EMBL/GenBank/DDBJ databases">
        <title>OpunRS2 (Oryza punctata Reference Sequence Version 2).</title>
        <authorList>
            <person name="Zhang J."/>
            <person name="Kudrna D."/>
            <person name="Lee S."/>
            <person name="Talag J."/>
            <person name="Welchert J."/>
            <person name="Wing R.A."/>
        </authorList>
    </citation>
    <scope>NUCLEOTIDE SEQUENCE [LARGE SCALE GENOMIC DNA]</scope>
</reference>
<reference evidence="2" key="1">
    <citation type="submission" date="2015-04" db="UniProtKB">
        <authorList>
            <consortium name="EnsemblPlants"/>
        </authorList>
    </citation>
    <scope>IDENTIFICATION</scope>
</reference>
<protein>
    <submittedName>
        <fullName evidence="2">Uncharacterized protein</fullName>
    </submittedName>
</protein>
<organism evidence="2">
    <name type="scientific">Oryza punctata</name>
    <name type="common">Red rice</name>
    <dbReference type="NCBI Taxonomy" id="4537"/>
    <lineage>
        <taxon>Eukaryota</taxon>
        <taxon>Viridiplantae</taxon>
        <taxon>Streptophyta</taxon>
        <taxon>Embryophyta</taxon>
        <taxon>Tracheophyta</taxon>
        <taxon>Spermatophyta</taxon>
        <taxon>Magnoliopsida</taxon>
        <taxon>Liliopsida</taxon>
        <taxon>Poales</taxon>
        <taxon>Poaceae</taxon>
        <taxon>BOP clade</taxon>
        <taxon>Oryzoideae</taxon>
        <taxon>Oryzeae</taxon>
        <taxon>Oryzinae</taxon>
        <taxon>Oryza</taxon>
    </lineage>
</organism>
<accession>A0A0E0LZV0</accession>
<dbReference type="Gramene" id="OPUNC09G05010.1">
    <property type="protein sequence ID" value="OPUNC09G05010.1"/>
    <property type="gene ID" value="OPUNC09G05010"/>
</dbReference>
<dbReference type="Proteomes" id="UP000026962">
    <property type="component" value="Chromosome 9"/>
</dbReference>
<feature type="region of interest" description="Disordered" evidence="1">
    <location>
        <begin position="91"/>
        <end position="110"/>
    </location>
</feature>
<evidence type="ECO:0000313" key="2">
    <source>
        <dbReference type="EnsemblPlants" id="OPUNC09G05010.1"/>
    </source>
</evidence>
<proteinExistence type="predicted"/>